<feature type="compositionally biased region" description="Polar residues" evidence="1">
    <location>
        <begin position="633"/>
        <end position="655"/>
    </location>
</feature>
<feature type="compositionally biased region" description="Polar residues" evidence="1">
    <location>
        <begin position="732"/>
        <end position="746"/>
    </location>
</feature>
<accession>A0A5B7DAF9</accession>
<dbReference type="AlphaFoldDB" id="A0A5B7DAF9"/>
<proteinExistence type="predicted"/>
<dbReference type="Proteomes" id="UP000324222">
    <property type="component" value="Unassembled WGS sequence"/>
</dbReference>
<feature type="compositionally biased region" description="Polar residues" evidence="1">
    <location>
        <begin position="1067"/>
        <end position="1076"/>
    </location>
</feature>
<feature type="compositionally biased region" description="Polar residues" evidence="1">
    <location>
        <begin position="663"/>
        <end position="678"/>
    </location>
</feature>
<evidence type="ECO:0000313" key="2">
    <source>
        <dbReference type="EMBL" id="MPC18324.1"/>
    </source>
</evidence>
<feature type="region of interest" description="Disordered" evidence="1">
    <location>
        <begin position="712"/>
        <end position="791"/>
    </location>
</feature>
<comment type="caution">
    <text evidence="2">The sequence shown here is derived from an EMBL/GenBank/DDBJ whole genome shotgun (WGS) entry which is preliminary data.</text>
</comment>
<name>A0A5B7DAF9_PORTR</name>
<evidence type="ECO:0000313" key="3">
    <source>
        <dbReference type="Proteomes" id="UP000324222"/>
    </source>
</evidence>
<feature type="region of interest" description="Disordered" evidence="1">
    <location>
        <begin position="184"/>
        <end position="218"/>
    </location>
</feature>
<dbReference type="OrthoDB" id="6379936at2759"/>
<dbReference type="EMBL" id="VSRR010000669">
    <property type="protein sequence ID" value="MPC18324.1"/>
    <property type="molecule type" value="Genomic_DNA"/>
</dbReference>
<reference evidence="2 3" key="1">
    <citation type="submission" date="2019-05" db="EMBL/GenBank/DDBJ databases">
        <title>Another draft genome of Portunus trituberculatus and its Hox gene families provides insights of decapod evolution.</title>
        <authorList>
            <person name="Jeong J.-H."/>
            <person name="Song I."/>
            <person name="Kim S."/>
            <person name="Choi T."/>
            <person name="Kim D."/>
            <person name="Ryu S."/>
            <person name="Kim W."/>
        </authorList>
    </citation>
    <scope>NUCLEOTIDE SEQUENCE [LARGE SCALE GENOMIC DNA]</scope>
    <source>
        <tissue evidence="2">Muscle</tissue>
    </source>
</reference>
<feature type="region of interest" description="Disordered" evidence="1">
    <location>
        <begin position="1043"/>
        <end position="1116"/>
    </location>
</feature>
<feature type="region of interest" description="Disordered" evidence="1">
    <location>
        <begin position="516"/>
        <end position="681"/>
    </location>
</feature>
<protein>
    <submittedName>
        <fullName evidence="2">Uncharacterized protein</fullName>
    </submittedName>
</protein>
<feature type="compositionally biased region" description="Low complexity" evidence="1">
    <location>
        <begin position="618"/>
        <end position="632"/>
    </location>
</feature>
<feature type="compositionally biased region" description="Low complexity" evidence="1">
    <location>
        <begin position="762"/>
        <end position="791"/>
    </location>
</feature>
<keyword evidence="3" id="KW-1185">Reference proteome</keyword>
<organism evidence="2 3">
    <name type="scientific">Portunus trituberculatus</name>
    <name type="common">Swimming crab</name>
    <name type="synonym">Neptunus trituberculatus</name>
    <dbReference type="NCBI Taxonomy" id="210409"/>
    <lineage>
        <taxon>Eukaryota</taxon>
        <taxon>Metazoa</taxon>
        <taxon>Ecdysozoa</taxon>
        <taxon>Arthropoda</taxon>
        <taxon>Crustacea</taxon>
        <taxon>Multicrustacea</taxon>
        <taxon>Malacostraca</taxon>
        <taxon>Eumalacostraca</taxon>
        <taxon>Eucarida</taxon>
        <taxon>Decapoda</taxon>
        <taxon>Pleocyemata</taxon>
        <taxon>Brachyura</taxon>
        <taxon>Eubrachyura</taxon>
        <taxon>Portunoidea</taxon>
        <taxon>Portunidae</taxon>
        <taxon>Portuninae</taxon>
        <taxon>Portunus</taxon>
    </lineage>
</organism>
<gene>
    <name evidence="2" type="ORF">E2C01_011206</name>
</gene>
<sequence length="1174" mass="125873">MQRGAMNSGVEWTLVDGLKEGRELRGVGAVHLPLAARQLATTLLAGLFDVSKPRRNGVQGAGALHFSLPCYSLIKSLLMFRFHGCYTSHLLRLYLEPRKAVHGGESLKVREVSFLFHVRTGARRLAGHLLAGGSEGWFVRRRSVFIRGWRLGDPGRWWGARHRSAHIQQARVIRADTWAARHVHGTTGRGREGKGGPGGVGSGARASEAAAGGGAAPGGQTCPVVCYPEPRVRYTSSDRRPLPGMCWCRCSVNSKVSNSAPAIMVENVRGQCGRAAVTRVASSRVELRACRVLACRGVHVVGVNPCAAPAPCPAHYGLCVPVVVTLTDATNGLGTVQPDEEAILKIVEANRKKVAAKRAAKAANQEDRTVPELVDVPSTSPPATVVAAQPKLESQPSGVDVEGIVEAVERWVRGPGEEEQVESAQQKEARQYKELVGTLAELAAEKRAGRVAPGPEPPTGTPRHHETVQLFSELMQTDDVSTIAAHIANKAELIYQTWKRTGLNPTELIQYHTPLPRGEQASDGETSPSGPPSATAKPRTPVRNISPAPPGSSPAVSRKFIEPALHNGRPHATSPVRTLNASPRPYIPPGTSPHSPSAQPQSPPVFPSSNGGSSPHQSPRLLYSSPASPSLSQTQGNSRPYVTSASPQSPRGSLTQPPPPPERSSSYPGVDSTQQQQEGPYDIFVDSNLETSLQELVKSFVLEDKARHHAAAVAALASQRPKASPNPPVSQPGWNETSPPNTSTWPLKNKQPMVVERKSSKHSASASGMSSSASSSSFSSSSSSMSSSNVSTSTNYITTLEARVESSGQKSLGVPLRHKVVAMSAVDQEEERLMHALRTGTLIDDGEHLRPLSQSRPIPTPSLESLQHPHSLQRLDDHRSMSTKQIVNGDGHVMKQRTRFENGNTTLPDSISRGALGIQADEVGSTLPEFYRRKLRKMRKAGSPEPSVVGSISALPHPELTDQQKAHIRERSQSPTAGYNSAGVAIRPFLTQGSVAERVLIFERAPAEMKPKPGAPPTAAPAPEKRRLALSTWREPNEVRSMAQSKHNFSRTVPLHPLSGEGPLVAGTSSPPQKDSQGGRVHSFSVRQQGDRWSSARKVSVSRPNPGHAPSCASGRQGVTVRNFKPWVILFWAGKTGDLHNAGRGQQGLPTLAFLDVHLFRVAVEAGGVGEGER</sequence>
<evidence type="ECO:0000256" key="1">
    <source>
        <dbReference type="SAM" id="MobiDB-lite"/>
    </source>
</evidence>